<keyword evidence="3" id="KW-1185">Reference proteome</keyword>
<reference evidence="3" key="1">
    <citation type="journal article" date="2019" name="Int. J. Syst. Evol. Microbiol.">
        <title>The Global Catalogue of Microorganisms (GCM) 10K type strain sequencing project: providing services to taxonomists for standard genome sequencing and annotation.</title>
        <authorList>
            <consortium name="The Broad Institute Genomics Platform"/>
            <consortium name="The Broad Institute Genome Sequencing Center for Infectious Disease"/>
            <person name="Wu L."/>
            <person name="Ma J."/>
        </authorList>
    </citation>
    <scope>NUCLEOTIDE SEQUENCE [LARGE SCALE GENOMIC DNA]</scope>
    <source>
        <strain evidence="3">CCM 3243</strain>
    </source>
</reference>
<gene>
    <name evidence="2" type="ORF">ACFO3R_29160</name>
</gene>
<dbReference type="RefSeq" id="WP_345493514.1">
    <property type="nucleotide sequence ID" value="NZ_BAAAYA010000005.1"/>
</dbReference>
<sequence>MSRNLTAAAARFTTRTAKTTAQNPTRAQQQAAWSFYKSTPEVRFFANWIGNAMSGARLYAGRRRPDGTIEPAPDNHRAAELVATIAGGPDGQTQMLRNFGRHLAVAGEGWAVIRPREDGQDGQDWHVLSVLEITSKSGSLEAELDGKKVTIPAGADTLDTPSDTAAPVAIRIWDPSPSRHLEADSPVLGSLELLDELRLLSAAVRAIARSRLTGRGVLLVPQGARFPTTPGAKSDAEDDLLDVFMTVAETAYRDPESAAATVPIILEVPAESIAAIQRLTFESDFDELAIKLRQEVLTRFANGADIPAEILLGMAAVNHWGAWALTSEAIRLGIEPRLGLVAHAFTTQWLQPVLEGEGDPDAGQWMVCADSSPLRVRTNRAQTALEVHARGAISDVALRRETGFEEADAPTSAPAPEGSDDDMPTPPSPRLPADETETEPATLPASAHQAADPALLAAVDGLIYNALARAGEKLRRTPACPRSMRGQANQITSAAVHTLVPVARDQITQWGLLDDALGRVDVIANRYGTDPTCLRATLDAYCRDLLHAGVEQEYEHVALLLAPCLQDAA</sequence>
<evidence type="ECO:0008006" key="4">
    <source>
        <dbReference type="Google" id="ProtNLM"/>
    </source>
</evidence>
<proteinExistence type="predicted"/>
<dbReference type="Proteomes" id="UP001595871">
    <property type="component" value="Unassembled WGS sequence"/>
</dbReference>
<protein>
    <recommendedName>
        <fullName evidence="4">Portal protein</fullName>
    </recommendedName>
</protein>
<evidence type="ECO:0000313" key="2">
    <source>
        <dbReference type="EMBL" id="MFC4190415.1"/>
    </source>
</evidence>
<evidence type="ECO:0000256" key="1">
    <source>
        <dbReference type="SAM" id="MobiDB-lite"/>
    </source>
</evidence>
<comment type="caution">
    <text evidence="2">The sequence shown here is derived from an EMBL/GenBank/DDBJ whole genome shotgun (WGS) entry which is preliminary data.</text>
</comment>
<dbReference type="EMBL" id="JBHSCF010000055">
    <property type="protein sequence ID" value="MFC4190415.1"/>
    <property type="molecule type" value="Genomic_DNA"/>
</dbReference>
<organism evidence="2 3">
    <name type="scientific">Streptomyces flavovirens</name>
    <dbReference type="NCBI Taxonomy" id="52258"/>
    <lineage>
        <taxon>Bacteria</taxon>
        <taxon>Bacillati</taxon>
        <taxon>Actinomycetota</taxon>
        <taxon>Actinomycetes</taxon>
        <taxon>Kitasatosporales</taxon>
        <taxon>Streptomycetaceae</taxon>
        <taxon>Streptomyces</taxon>
    </lineage>
</organism>
<feature type="region of interest" description="Disordered" evidence="1">
    <location>
        <begin position="398"/>
        <end position="449"/>
    </location>
</feature>
<evidence type="ECO:0000313" key="3">
    <source>
        <dbReference type="Proteomes" id="UP001595871"/>
    </source>
</evidence>
<accession>A0ABV8NEE0</accession>
<name>A0ABV8NEE0_9ACTN</name>